<protein>
    <submittedName>
        <fullName evidence="1">Uncharacterized protein</fullName>
    </submittedName>
</protein>
<organism evidence="1 2">
    <name type="scientific">Schistosoma mattheei</name>
    <dbReference type="NCBI Taxonomy" id="31246"/>
    <lineage>
        <taxon>Eukaryota</taxon>
        <taxon>Metazoa</taxon>
        <taxon>Spiralia</taxon>
        <taxon>Lophotrochozoa</taxon>
        <taxon>Platyhelminthes</taxon>
        <taxon>Trematoda</taxon>
        <taxon>Digenea</taxon>
        <taxon>Strigeidida</taxon>
        <taxon>Schistosomatoidea</taxon>
        <taxon>Schistosomatidae</taxon>
        <taxon>Schistosoma</taxon>
    </lineage>
</organism>
<dbReference type="AlphaFoldDB" id="A0A183NDT5"/>
<name>A0A183NDT5_9TREM</name>
<sequence>MRDGVYSVSRYYLRLREITRQAAIDLFIGNEQSPELIMLCNGSGLESSSLRVVIDFITVLFCLMMKDM</sequence>
<dbReference type="EMBL" id="UZAL01000211">
    <property type="protein sequence ID" value="VDO69012.1"/>
    <property type="molecule type" value="Genomic_DNA"/>
</dbReference>
<proteinExistence type="predicted"/>
<keyword evidence="2" id="KW-1185">Reference proteome</keyword>
<gene>
    <name evidence="1" type="ORF">SMTD_LOCUS271</name>
</gene>
<dbReference type="Proteomes" id="UP000269396">
    <property type="component" value="Unassembled WGS sequence"/>
</dbReference>
<evidence type="ECO:0000313" key="1">
    <source>
        <dbReference type="EMBL" id="VDO69012.1"/>
    </source>
</evidence>
<reference evidence="1 2" key="1">
    <citation type="submission" date="2018-11" db="EMBL/GenBank/DDBJ databases">
        <authorList>
            <consortium name="Pathogen Informatics"/>
        </authorList>
    </citation>
    <scope>NUCLEOTIDE SEQUENCE [LARGE SCALE GENOMIC DNA]</scope>
    <source>
        <strain>Denwood</strain>
        <strain evidence="2">Zambia</strain>
    </source>
</reference>
<evidence type="ECO:0000313" key="2">
    <source>
        <dbReference type="Proteomes" id="UP000269396"/>
    </source>
</evidence>
<accession>A0A183NDT5</accession>